<comment type="caution">
    <text evidence="2">The sequence shown here is derived from an EMBL/GenBank/DDBJ whole genome shotgun (WGS) entry which is preliminary data.</text>
</comment>
<gene>
    <name evidence="2" type="ORF">QLX08_000403</name>
</gene>
<evidence type="ECO:0000313" key="3">
    <source>
        <dbReference type="Proteomes" id="UP001432146"/>
    </source>
</evidence>
<sequence>MIKLEVEKKKDEELHDDDDDDGGGGGGGDDDDDDDDGDDDDEEKEKDEEGETEGKRPRSARGGSRRAVLDSSPRAVGMSMSGSRRGPLSRTPAT</sequence>
<dbReference type="EMBL" id="JAWNGG020000005">
    <property type="protein sequence ID" value="KAK9310105.1"/>
    <property type="molecule type" value="Genomic_DNA"/>
</dbReference>
<protein>
    <submittedName>
        <fullName evidence="2">Uncharacterized protein</fullName>
    </submittedName>
</protein>
<keyword evidence="3" id="KW-1185">Reference proteome</keyword>
<dbReference type="AlphaFoldDB" id="A0AAW1AJV7"/>
<reference evidence="2 3" key="1">
    <citation type="submission" date="2024-05" db="EMBL/GenBank/DDBJ databases">
        <title>The nuclear and mitochondrial genome assemblies of Tetragonisca angustula (Apidae: Meliponini), a tiny yet remarkable pollinator in the Neotropics.</title>
        <authorList>
            <person name="Ferrari R."/>
            <person name="Ricardo P.C."/>
            <person name="Dias F.C."/>
            <person name="Araujo N.S."/>
            <person name="Soares D.O."/>
            <person name="Zhou Q.-S."/>
            <person name="Zhu C.-D."/>
            <person name="Coutinho L."/>
            <person name="Airas M.C."/>
            <person name="Batista T.M."/>
        </authorList>
    </citation>
    <scope>NUCLEOTIDE SEQUENCE [LARGE SCALE GENOMIC DNA]</scope>
    <source>
        <strain evidence="2">ASF017062</strain>
        <tissue evidence="2">Abdomen</tissue>
    </source>
</reference>
<feature type="compositionally biased region" description="Acidic residues" evidence="1">
    <location>
        <begin position="14"/>
        <end position="51"/>
    </location>
</feature>
<name>A0AAW1AJV7_9HYME</name>
<organism evidence="2 3">
    <name type="scientific">Tetragonisca angustula</name>
    <dbReference type="NCBI Taxonomy" id="166442"/>
    <lineage>
        <taxon>Eukaryota</taxon>
        <taxon>Metazoa</taxon>
        <taxon>Ecdysozoa</taxon>
        <taxon>Arthropoda</taxon>
        <taxon>Hexapoda</taxon>
        <taxon>Insecta</taxon>
        <taxon>Pterygota</taxon>
        <taxon>Neoptera</taxon>
        <taxon>Endopterygota</taxon>
        <taxon>Hymenoptera</taxon>
        <taxon>Apocrita</taxon>
        <taxon>Aculeata</taxon>
        <taxon>Apoidea</taxon>
        <taxon>Anthophila</taxon>
        <taxon>Apidae</taxon>
        <taxon>Tetragonisca</taxon>
    </lineage>
</organism>
<evidence type="ECO:0000256" key="1">
    <source>
        <dbReference type="SAM" id="MobiDB-lite"/>
    </source>
</evidence>
<proteinExistence type="predicted"/>
<feature type="region of interest" description="Disordered" evidence="1">
    <location>
        <begin position="1"/>
        <end position="94"/>
    </location>
</feature>
<evidence type="ECO:0000313" key="2">
    <source>
        <dbReference type="EMBL" id="KAK9310105.1"/>
    </source>
</evidence>
<dbReference type="Proteomes" id="UP001432146">
    <property type="component" value="Unassembled WGS sequence"/>
</dbReference>
<accession>A0AAW1AJV7</accession>
<feature type="compositionally biased region" description="Basic and acidic residues" evidence="1">
    <location>
        <begin position="1"/>
        <end position="13"/>
    </location>
</feature>